<dbReference type="InterPro" id="IPR011551">
    <property type="entry name" value="NTP_PyrPHydrolase_MazG"/>
</dbReference>
<gene>
    <name evidence="3" type="primary">mazG</name>
    <name evidence="3" type="ORF">P8935_17075</name>
</gene>
<keyword evidence="3" id="KW-0378">Hydrolase</keyword>
<dbReference type="InterPro" id="IPR048011">
    <property type="entry name" value="NTP-PPase_MazG-like_C"/>
</dbReference>
<evidence type="ECO:0000259" key="2">
    <source>
        <dbReference type="Pfam" id="PF03819"/>
    </source>
</evidence>
<feature type="domain" description="NTP pyrophosphohydrolase MazG-like" evidence="2">
    <location>
        <begin position="51"/>
        <end position="124"/>
    </location>
</feature>
<dbReference type="GO" id="GO:0046076">
    <property type="term" value="P:dTTP catabolic process"/>
    <property type="evidence" value="ECO:0007669"/>
    <property type="project" value="TreeGrafter"/>
</dbReference>
<dbReference type="Gene3D" id="1.10.287.1080">
    <property type="entry name" value="MazG-like"/>
    <property type="match status" value="2"/>
</dbReference>
<proteinExistence type="predicted"/>
<reference evidence="3" key="1">
    <citation type="submission" date="2023-03" db="EMBL/GenBank/DDBJ databases">
        <title>Edaphobacter sp.</title>
        <authorList>
            <person name="Huber K.J."/>
            <person name="Papendorf J."/>
            <person name="Pilke C."/>
            <person name="Bunk B."/>
            <person name="Sproeer C."/>
            <person name="Pester M."/>
        </authorList>
    </citation>
    <scope>NUCLEOTIDE SEQUENCE</scope>
    <source>
        <strain evidence="3">DSM 110680</strain>
    </source>
</reference>
<dbReference type="Pfam" id="PF03819">
    <property type="entry name" value="MazG"/>
    <property type="match status" value="1"/>
</dbReference>
<dbReference type="GO" id="GO:0006203">
    <property type="term" value="P:dGTP catabolic process"/>
    <property type="evidence" value="ECO:0007669"/>
    <property type="project" value="TreeGrafter"/>
</dbReference>
<accession>A0AAU7DG05</accession>
<organism evidence="3">
    <name type="scientific">Telmatobacter sp. DSM 110680</name>
    <dbReference type="NCBI Taxonomy" id="3036704"/>
    <lineage>
        <taxon>Bacteria</taxon>
        <taxon>Pseudomonadati</taxon>
        <taxon>Acidobacteriota</taxon>
        <taxon>Terriglobia</taxon>
        <taxon>Terriglobales</taxon>
        <taxon>Acidobacteriaceae</taxon>
        <taxon>Telmatobacter</taxon>
    </lineage>
</organism>
<evidence type="ECO:0000256" key="1">
    <source>
        <dbReference type="SAM" id="MobiDB-lite"/>
    </source>
</evidence>
<dbReference type="FunFam" id="1.10.287.1080:FF:000001">
    <property type="entry name" value="Nucleoside triphosphate pyrophosphohydrolase"/>
    <property type="match status" value="1"/>
</dbReference>
<dbReference type="NCBIfam" id="NF007113">
    <property type="entry name" value="PRK09562.1"/>
    <property type="match status" value="1"/>
</dbReference>
<dbReference type="GO" id="GO:0006950">
    <property type="term" value="P:response to stress"/>
    <property type="evidence" value="ECO:0007669"/>
    <property type="project" value="UniProtKB-ARBA"/>
</dbReference>
<dbReference type="EMBL" id="CP121196">
    <property type="protein sequence ID" value="XBH16275.1"/>
    <property type="molecule type" value="Genomic_DNA"/>
</dbReference>
<dbReference type="AlphaFoldDB" id="A0AAU7DG05"/>
<dbReference type="PANTHER" id="PTHR30522">
    <property type="entry name" value="NUCLEOSIDE TRIPHOSPHATE PYROPHOSPHOHYDROLASE"/>
    <property type="match status" value="1"/>
</dbReference>
<dbReference type="EC" id="3.6.1.9" evidence="3"/>
<protein>
    <submittedName>
        <fullName evidence="3">Nucleoside triphosphate pyrophosphohydrolase</fullName>
        <ecNumber evidence="3">3.6.1.9</ecNumber>
    </submittedName>
</protein>
<dbReference type="CDD" id="cd11529">
    <property type="entry name" value="NTP-PPase_MazG_Cterm"/>
    <property type="match status" value="1"/>
</dbReference>
<dbReference type="NCBIfam" id="TIGR00444">
    <property type="entry name" value="mazG"/>
    <property type="match status" value="1"/>
</dbReference>
<dbReference type="PANTHER" id="PTHR30522:SF0">
    <property type="entry name" value="NUCLEOSIDE TRIPHOSPHATE PYROPHOSPHOHYDROLASE"/>
    <property type="match status" value="1"/>
</dbReference>
<dbReference type="CDD" id="cd11528">
    <property type="entry name" value="NTP-PPase_MazG_Nterm"/>
    <property type="match status" value="1"/>
</dbReference>
<dbReference type="RefSeq" id="WP_348261502.1">
    <property type="nucleotide sequence ID" value="NZ_CP121196.1"/>
</dbReference>
<name>A0AAU7DG05_9BACT</name>
<dbReference type="SUPFAM" id="SSF101386">
    <property type="entry name" value="all-alpha NTP pyrophosphatases"/>
    <property type="match status" value="2"/>
</dbReference>
<dbReference type="GO" id="GO:0047429">
    <property type="term" value="F:nucleoside triphosphate diphosphatase activity"/>
    <property type="evidence" value="ECO:0007669"/>
    <property type="project" value="UniProtKB-EC"/>
</dbReference>
<dbReference type="GO" id="GO:0046081">
    <property type="term" value="P:dUTP catabolic process"/>
    <property type="evidence" value="ECO:0007669"/>
    <property type="project" value="TreeGrafter"/>
</dbReference>
<sequence>MDGARDAHSPQSPTSAPVVTDPERAAALFQESVAIMARLRAPGGCPWDREQSFDTIRKYTLEEAYEVFDAIERRDFPHLAEELGDLLLQVLFYAEMAANDGHFTIGDVLDHLNRKLIRRHPHVFGEEASRAAGNEATVDAAVEGSSAKVLRNWEDIKAAEKAPKATAQAEGNRGASRLDSVQRAMPALAEAAKIGSKAAKSGFDWPHWRDLLPKLTEETAELEAEAAAAETSHDPAVKAAVEAELGDLLFTVVNLGRHLGVDAEMALRGCNLRFRQRFRQMELTSVKPLEELQPAELEALWTDAKRKLAVSASDSAARKMEPHA</sequence>
<dbReference type="GO" id="GO:0046047">
    <property type="term" value="P:TTP catabolic process"/>
    <property type="evidence" value="ECO:0007669"/>
    <property type="project" value="TreeGrafter"/>
</dbReference>
<dbReference type="InterPro" id="IPR048015">
    <property type="entry name" value="NTP-PPase_MazG-like_N"/>
</dbReference>
<dbReference type="InterPro" id="IPR004518">
    <property type="entry name" value="MazG-like_dom"/>
</dbReference>
<evidence type="ECO:0000313" key="3">
    <source>
        <dbReference type="EMBL" id="XBH16275.1"/>
    </source>
</evidence>
<dbReference type="GO" id="GO:0046052">
    <property type="term" value="P:UTP catabolic process"/>
    <property type="evidence" value="ECO:0007669"/>
    <property type="project" value="TreeGrafter"/>
</dbReference>
<feature type="region of interest" description="Disordered" evidence="1">
    <location>
        <begin position="1"/>
        <end position="21"/>
    </location>
</feature>
<dbReference type="GO" id="GO:0046061">
    <property type="term" value="P:dATP catabolic process"/>
    <property type="evidence" value="ECO:0007669"/>
    <property type="project" value="TreeGrafter"/>
</dbReference>